<feature type="compositionally biased region" description="Basic and acidic residues" evidence="1">
    <location>
        <begin position="1"/>
        <end position="19"/>
    </location>
</feature>
<reference evidence="4" key="1">
    <citation type="journal article" date="2011" name="Nat. Commun.">
        <title>Effector diversification within compartments of the Leptosphaeria maculans genome affected by Repeat-Induced Point mutations.</title>
        <authorList>
            <person name="Rouxel T."/>
            <person name="Grandaubert J."/>
            <person name="Hane J.K."/>
            <person name="Hoede C."/>
            <person name="van de Wouw A.P."/>
            <person name="Couloux A."/>
            <person name="Dominguez V."/>
            <person name="Anthouard V."/>
            <person name="Bally P."/>
            <person name="Bourras S."/>
            <person name="Cozijnsen A.J."/>
            <person name="Ciuffetti L.M."/>
            <person name="Degrave A."/>
            <person name="Dilmaghani A."/>
            <person name="Duret L."/>
            <person name="Fudal I."/>
            <person name="Goodwin S.B."/>
            <person name="Gout L."/>
            <person name="Glaser N."/>
            <person name="Linglin J."/>
            <person name="Kema G.H.J."/>
            <person name="Lapalu N."/>
            <person name="Lawrence C.B."/>
            <person name="May K."/>
            <person name="Meyer M."/>
            <person name="Ollivier B."/>
            <person name="Poulain J."/>
            <person name="Schoch C.L."/>
            <person name="Simon A."/>
            <person name="Spatafora J.W."/>
            <person name="Stachowiak A."/>
            <person name="Turgeon B.G."/>
            <person name="Tyler B.M."/>
            <person name="Vincent D."/>
            <person name="Weissenbach J."/>
            <person name="Amselem J."/>
            <person name="Quesneville H."/>
            <person name="Oliver R.P."/>
            <person name="Wincker P."/>
            <person name="Balesdent M.-H."/>
            <person name="Howlett B.J."/>
        </authorList>
    </citation>
    <scope>NUCLEOTIDE SEQUENCE [LARGE SCALE GENOMIC DNA]</scope>
    <source>
        <strain evidence="4">JN3 / isolate v23.1.3 / race Av1-4-5-6-7-8</strain>
    </source>
</reference>
<dbReference type="AlphaFoldDB" id="E4ZPG3"/>
<proteinExistence type="predicted"/>
<dbReference type="PANTHER" id="PTHR39639:SF1">
    <property type="entry name" value="DUF262 DOMAIN-CONTAINING PROTEIN"/>
    <property type="match status" value="1"/>
</dbReference>
<name>E4ZPG3_LEPMJ</name>
<feature type="region of interest" description="Disordered" evidence="1">
    <location>
        <begin position="441"/>
        <end position="482"/>
    </location>
</feature>
<evidence type="ECO:0000313" key="4">
    <source>
        <dbReference type="Proteomes" id="UP000002668"/>
    </source>
</evidence>
<dbReference type="HOGENOM" id="CLU_019571_0_0_1"/>
<feature type="compositionally biased region" description="Polar residues" evidence="1">
    <location>
        <begin position="601"/>
        <end position="626"/>
    </location>
</feature>
<keyword evidence="4" id="KW-1185">Reference proteome</keyword>
<gene>
    <name evidence="3" type="ORF">LEMA_P040890.1</name>
</gene>
<dbReference type="EMBL" id="FP929105">
    <property type="protein sequence ID" value="CBX93188.1"/>
    <property type="molecule type" value="Genomic_DNA"/>
</dbReference>
<feature type="region of interest" description="Disordered" evidence="1">
    <location>
        <begin position="504"/>
        <end position="525"/>
    </location>
</feature>
<evidence type="ECO:0000256" key="1">
    <source>
        <dbReference type="SAM" id="MobiDB-lite"/>
    </source>
</evidence>
<organism evidence="4">
    <name type="scientific">Leptosphaeria maculans (strain JN3 / isolate v23.1.3 / race Av1-4-5-6-7-8)</name>
    <name type="common">Blackleg fungus</name>
    <name type="synonym">Phoma lingam</name>
    <dbReference type="NCBI Taxonomy" id="985895"/>
    <lineage>
        <taxon>Eukaryota</taxon>
        <taxon>Fungi</taxon>
        <taxon>Dikarya</taxon>
        <taxon>Ascomycota</taxon>
        <taxon>Pezizomycotina</taxon>
        <taxon>Dothideomycetes</taxon>
        <taxon>Pleosporomycetidae</taxon>
        <taxon>Pleosporales</taxon>
        <taxon>Pleosporineae</taxon>
        <taxon>Leptosphaeriaceae</taxon>
        <taxon>Plenodomus</taxon>
        <taxon>Plenodomus lingam/Leptosphaeria maculans species complex</taxon>
    </lineage>
</organism>
<dbReference type="GeneID" id="13287528"/>
<evidence type="ECO:0000259" key="2">
    <source>
        <dbReference type="Pfam" id="PF03235"/>
    </source>
</evidence>
<dbReference type="eggNOG" id="ENOG502S229">
    <property type="taxonomic scope" value="Eukaryota"/>
</dbReference>
<feature type="compositionally biased region" description="Polar residues" evidence="1">
    <location>
        <begin position="565"/>
        <end position="577"/>
    </location>
</feature>
<feature type="region of interest" description="Disordered" evidence="1">
    <location>
        <begin position="560"/>
        <end position="626"/>
    </location>
</feature>
<sequence>MSTTKEQHSHMKEESHEDDTLQALIKAESGPDDSDDLMGNVDDEDDGDGYRPRPQLPRPQVNLRSLADLIRCLDDGSIDVNPEYQREVVWTGIDERTADRMTGLVNSLMENFYIPPIILNGKQIRVVEGGKPGTRTTYVCVDGKQRLSSVRAFIKGMIPCHDHRGENWWFSNEAGRRRRILSDAVQRAFLNKDFVTYQFNGLSQEQEEDLFARVQMGMTLTAAEKMRASSGPWQELARLFVDDFPAVYNLMKDRARAKDFQLTLSCFSQIVEIMHPTAATGIPVLKTNHTALPKFIGNKGLVDDGIKSHLASVWNTLQELIELDPDTFTNASKYLGGVQTFAPVEMVAVTIMISMYSETRNNRMLLGDIRALREELRKHFIDLRLNAATWKFIWEYLDELEVIRGAVDGSVLDRTRFDSASRSSSTAAPIPYDSASAVVRSSQAKSAARRGDVTILPPPNARPSAASGANLAFPEDSTKETSPQIVNVNIDPEAATLPSQTRFLKRQRTGSRPSALPQTASSTSFEQTLFVPEGTGENTAVLRQRHINHPKAPVQQGAFDAQKAQVPSNHYPRQQPQEKPPFLSPKVRPGWVSQLHEYCPSPSTHPENGYLESSGTSPQLPSRTVSSPDLSISPYIHQLNISGPHYRTGIGAYTPRSIHEQGEGIIRSISPQVPLSVLPATPSAQPQIQKKRKHITRSIPTQRGETIDLTYDSDCEQEEQVERERQSLLSSFKGKSTTAKQAYAPAISTATQPSATPQGSLLVGVGATTGDACAEFNNPYAEYKNQDRGHL</sequence>
<feature type="region of interest" description="Disordered" evidence="1">
    <location>
        <begin position="1"/>
        <end position="60"/>
    </location>
</feature>
<dbReference type="InterPro" id="IPR004919">
    <property type="entry name" value="GmrSD_N"/>
</dbReference>
<feature type="compositionally biased region" description="Polar residues" evidence="1">
    <location>
        <begin position="510"/>
        <end position="525"/>
    </location>
</feature>
<dbReference type="STRING" id="985895.E4ZPG3"/>
<evidence type="ECO:0000313" key="3">
    <source>
        <dbReference type="EMBL" id="CBX93188.1"/>
    </source>
</evidence>
<feature type="domain" description="GmrSD restriction endonucleases N-terminal" evidence="2">
    <location>
        <begin position="74"/>
        <end position="191"/>
    </location>
</feature>
<dbReference type="OrthoDB" id="5419821at2759"/>
<dbReference type="PANTHER" id="PTHR39639">
    <property type="entry name" value="CHROMOSOME 16, WHOLE GENOME SHOTGUN SEQUENCE"/>
    <property type="match status" value="1"/>
</dbReference>
<dbReference type="Pfam" id="PF03235">
    <property type="entry name" value="GmrSD_N"/>
    <property type="match status" value="1"/>
</dbReference>
<dbReference type="InParanoid" id="E4ZPG3"/>
<dbReference type="Proteomes" id="UP000002668">
    <property type="component" value="Genome"/>
</dbReference>
<accession>E4ZPG3</accession>
<dbReference type="VEuPathDB" id="FungiDB:LEMA_P040890.1"/>
<feature type="compositionally biased region" description="Acidic residues" evidence="1">
    <location>
        <begin position="30"/>
        <end position="47"/>
    </location>
</feature>
<protein>
    <recommendedName>
        <fullName evidence="2">GmrSD restriction endonucleases N-terminal domain-containing protein</fullName>
    </recommendedName>
</protein>